<dbReference type="RefSeq" id="WP_200314418.1">
    <property type="nucleotide sequence ID" value="NZ_JAENJH010000001.1"/>
</dbReference>
<dbReference type="EMBL" id="JAENJH010000001">
    <property type="protein sequence ID" value="MBK1783251.1"/>
    <property type="molecule type" value="Genomic_DNA"/>
</dbReference>
<dbReference type="GO" id="GO:0004177">
    <property type="term" value="F:aminopeptidase activity"/>
    <property type="evidence" value="ECO:0007669"/>
    <property type="project" value="UniProtKB-UniRule"/>
</dbReference>
<organism evidence="12 13">
    <name type="scientific">Prauserella cavernicola</name>
    <dbReference type="NCBI Taxonomy" id="2800127"/>
    <lineage>
        <taxon>Bacteria</taxon>
        <taxon>Bacillati</taxon>
        <taxon>Actinomycetota</taxon>
        <taxon>Actinomycetes</taxon>
        <taxon>Pseudonocardiales</taxon>
        <taxon>Pseudonocardiaceae</taxon>
        <taxon>Prauserella</taxon>
    </lineage>
</organism>
<dbReference type="AlphaFoldDB" id="A0A934V1J7"/>
<accession>A0A934V1J7</accession>
<evidence type="ECO:0000256" key="9">
    <source>
        <dbReference type="PIRSR" id="PIRSR006431-1"/>
    </source>
</evidence>
<keyword evidence="7 8" id="KW-0378">Hydrolase</keyword>
<evidence type="ECO:0000256" key="5">
    <source>
        <dbReference type="ARBA" id="ARBA00022490"/>
    </source>
</evidence>
<dbReference type="InterPro" id="IPR002410">
    <property type="entry name" value="Peptidase_S33"/>
</dbReference>
<proteinExistence type="inferred from homology"/>
<evidence type="ECO:0000256" key="8">
    <source>
        <dbReference type="PIRNR" id="PIRNR006431"/>
    </source>
</evidence>
<comment type="subcellular location">
    <subcellularLocation>
        <location evidence="2 8">Cytoplasm</location>
    </subcellularLocation>
</comment>
<evidence type="ECO:0000256" key="4">
    <source>
        <dbReference type="ARBA" id="ARBA00022438"/>
    </source>
</evidence>
<feature type="active site" description="Proton donor" evidence="9">
    <location>
        <position position="300"/>
    </location>
</feature>
<evidence type="ECO:0000256" key="3">
    <source>
        <dbReference type="ARBA" id="ARBA00010088"/>
    </source>
</evidence>
<keyword evidence="4 8" id="KW-0031">Aminopeptidase</keyword>
<dbReference type="PANTHER" id="PTHR43722:SF1">
    <property type="entry name" value="PROLINE IMINOPEPTIDASE"/>
    <property type="match status" value="1"/>
</dbReference>
<evidence type="ECO:0000313" key="12">
    <source>
        <dbReference type="EMBL" id="MBK1783251.1"/>
    </source>
</evidence>
<evidence type="ECO:0000256" key="6">
    <source>
        <dbReference type="ARBA" id="ARBA00022670"/>
    </source>
</evidence>
<keyword evidence="13" id="KW-1185">Reference proteome</keyword>
<feature type="domain" description="AB hydrolase-1" evidence="11">
    <location>
        <begin position="39"/>
        <end position="302"/>
    </location>
</feature>
<keyword evidence="5 8" id="KW-0963">Cytoplasm</keyword>
<dbReference type="PANTHER" id="PTHR43722">
    <property type="entry name" value="PROLINE IMINOPEPTIDASE"/>
    <property type="match status" value="1"/>
</dbReference>
<dbReference type="GO" id="GO:0005737">
    <property type="term" value="C:cytoplasm"/>
    <property type="evidence" value="ECO:0007669"/>
    <property type="project" value="UniProtKB-SubCell"/>
</dbReference>
<dbReference type="SUPFAM" id="SSF53474">
    <property type="entry name" value="alpha/beta-Hydrolases"/>
    <property type="match status" value="1"/>
</dbReference>
<comment type="catalytic activity">
    <reaction evidence="1 8 10">
        <text>Release of N-terminal proline from a peptide.</text>
        <dbReference type="EC" id="3.4.11.5"/>
    </reaction>
</comment>
<evidence type="ECO:0000313" key="13">
    <source>
        <dbReference type="Proteomes" id="UP000635245"/>
    </source>
</evidence>
<dbReference type="PRINTS" id="PR00793">
    <property type="entry name" value="PROAMNOPTASE"/>
</dbReference>
<evidence type="ECO:0000256" key="10">
    <source>
        <dbReference type="RuleBase" id="RU003421"/>
    </source>
</evidence>
<evidence type="ECO:0000256" key="2">
    <source>
        <dbReference type="ARBA" id="ARBA00004496"/>
    </source>
</evidence>
<evidence type="ECO:0000256" key="1">
    <source>
        <dbReference type="ARBA" id="ARBA00001585"/>
    </source>
</evidence>
<dbReference type="GO" id="GO:0006508">
    <property type="term" value="P:proteolysis"/>
    <property type="evidence" value="ECO:0007669"/>
    <property type="project" value="UniProtKB-KW"/>
</dbReference>
<reference evidence="12" key="1">
    <citation type="submission" date="2020-12" db="EMBL/GenBank/DDBJ databases">
        <title>Prauserella sp. ASG 168, a novel actinomycete isolated from cave rock.</title>
        <authorList>
            <person name="Suriyachadkun C."/>
        </authorList>
    </citation>
    <scope>NUCLEOTIDE SEQUENCE</scope>
    <source>
        <strain evidence="12">ASG 168</strain>
    </source>
</reference>
<sequence length="322" mass="35696">MPDRLYPQYEPYAAGLLDVGDDNRIYWEESGNPDGKPAVFVHGGPGYGSNPARRRYFDPARYRLVFVDQRGCGRSVPHASDPAADLRHNTTEHLLADLEQLREHLGIERWLLFGGSWGSTLQLAYAQRHPERVTEIVIAGVTTSSAREIDWLYRGSGRFLPEDWTRFRDAVPESDRDGDLPTAYARLLEDPDPDVRVRATHAWCAWEDALLATEPNGIPNAFSGLPLTDRLALVRICAHYFSHRAWLPDGALLDGAGLLAGIPGVLIHGKLDLSCPLDTAWELARAWPGAELTVIDDAGHLGSDTLRTRIRGALDEFATSGR</sequence>
<evidence type="ECO:0000256" key="7">
    <source>
        <dbReference type="ARBA" id="ARBA00022801"/>
    </source>
</evidence>
<feature type="active site" description="Nucleophile" evidence="9">
    <location>
        <position position="116"/>
    </location>
</feature>
<dbReference type="InterPro" id="IPR029058">
    <property type="entry name" value="AB_hydrolase_fold"/>
</dbReference>
<dbReference type="PRINTS" id="PR00111">
    <property type="entry name" value="ABHYDROLASE"/>
</dbReference>
<dbReference type="Pfam" id="PF00561">
    <property type="entry name" value="Abhydrolase_1"/>
    <property type="match status" value="1"/>
</dbReference>
<dbReference type="InterPro" id="IPR000073">
    <property type="entry name" value="AB_hydrolase_1"/>
</dbReference>
<protein>
    <recommendedName>
        <fullName evidence="8 10">Proline iminopeptidase</fullName>
        <shortName evidence="8">PIP</shortName>
        <ecNumber evidence="8 10">3.4.11.5</ecNumber>
    </recommendedName>
    <alternativeName>
        <fullName evidence="8">Prolyl aminopeptidase</fullName>
    </alternativeName>
</protein>
<gene>
    <name evidence="12" type="primary">pip</name>
    <name evidence="12" type="ORF">JHE00_02860</name>
</gene>
<dbReference type="NCBIfam" id="TIGR01249">
    <property type="entry name" value="pro_imino_pep_1"/>
    <property type="match status" value="1"/>
</dbReference>
<name>A0A934V1J7_9PSEU</name>
<comment type="caution">
    <text evidence="12">The sequence shown here is derived from an EMBL/GenBank/DDBJ whole genome shotgun (WGS) entry which is preliminary data.</text>
</comment>
<dbReference type="InterPro" id="IPR005944">
    <property type="entry name" value="Pro_iminopeptidase"/>
</dbReference>
<dbReference type="PIRSF" id="PIRSF006431">
    <property type="entry name" value="Pept_S33"/>
    <property type="match status" value="1"/>
</dbReference>
<dbReference type="EC" id="3.4.11.5" evidence="8 10"/>
<dbReference type="Gene3D" id="3.40.50.1820">
    <property type="entry name" value="alpha/beta hydrolase"/>
    <property type="match status" value="1"/>
</dbReference>
<dbReference type="Proteomes" id="UP000635245">
    <property type="component" value="Unassembled WGS sequence"/>
</dbReference>
<evidence type="ECO:0000259" key="11">
    <source>
        <dbReference type="Pfam" id="PF00561"/>
    </source>
</evidence>
<keyword evidence="6 8" id="KW-0645">Protease</keyword>
<feature type="active site" evidence="9">
    <location>
        <position position="272"/>
    </location>
</feature>
<comment type="similarity">
    <text evidence="3 8 10">Belongs to the peptidase S33 family.</text>
</comment>